<keyword evidence="2 5" id="KW-0732">Signal</keyword>
<dbReference type="EMBL" id="VJZD01000069">
    <property type="protein sequence ID" value="MPY33234.1"/>
    <property type="molecule type" value="Genomic_DNA"/>
</dbReference>
<evidence type="ECO:0000313" key="8">
    <source>
        <dbReference type="EMBL" id="MPY33234.1"/>
    </source>
</evidence>
<feature type="chain" id="PRO_5038569841" evidence="5">
    <location>
        <begin position="34"/>
        <end position="565"/>
    </location>
</feature>
<dbReference type="InterPro" id="IPR029058">
    <property type="entry name" value="AB_hydrolase_fold"/>
</dbReference>
<dbReference type="GO" id="GO:0016787">
    <property type="term" value="F:hydrolase activity"/>
    <property type="evidence" value="ECO:0007669"/>
    <property type="project" value="UniProtKB-KW"/>
</dbReference>
<comment type="caution">
    <text evidence="8">The sequence shown here is derived from an EMBL/GenBank/DDBJ whole genome shotgun (WGS) entry which is preliminary data.</text>
</comment>
<proteinExistence type="inferred from homology"/>
<dbReference type="Pfam" id="PF00561">
    <property type="entry name" value="Abhydrolase_1"/>
    <property type="match status" value="1"/>
</dbReference>
<evidence type="ECO:0000256" key="5">
    <source>
        <dbReference type="SAM" id="SignalP"/>
    </source>
</evidence>
<dbReference type="Gene3D" id="3.40.50.1820">
    <property type="entry name" value="alpha/beta hydrolase"/>
    <property type="match status" value="1"/>
</dbReference>
<dbReference type="OrthoDB" id="4006962at2"/>
<dbReference type="AlphaFoldDB" id="A0A5N8VGM4"/>
<organism evidence="8 9">
    <name type="scientific">Streptomyces adustus</name>
    <dbReference type="NCBI Taxonomy" id="1609272"/>
    <lineage>
        <taxon>Bacteria</taxon>
        <taxon>Bacillati</taxon>
        <taxon>Actinomycetota</taxon>
        <taxon>Actinomycetes</taxon>
        <taxon>Kitasatosporales</taxon>
        <taxon>Streptomycetaceae</taxon>
        <taxon>Streptomyces</taxon>
    </lineage>
</organism>
<dbReference type="Pfam" id="PF08386">
    <property type="entry name" value="Abhydrolase_4"/>
    <property type="match status" value="1"/>
</dbReference>
<feature type="domain" description="Peptidase S33 tripeptidyl aminopeptidase-like C-terminal" evidence="7">
    <location>
        <begin position="409"/>
        <end position="509"/>
    </location>
</feature>
<keyword evidence="3 8" id="KW-0378">Hydrolase</keyword>
<dbReference type="SUPFAM" id="SSF53474">
    <property type="entry name" value="alpha/beta-Hydrolases"/>
    <property type="match status" value="1"/>
</dbReference>
<evidence type="ECO:0000256" key="2">
    <source>
        <dbReference type="ARBA" id="ARBA00022729"/>
    </source>
</evidence>
<dbReference type="PANTHER" id="PTHR43248">
    <property type="entry name" value="2-SUCCINYL-6-HYDROXY-2,4-CYCLOHEXADIENE-1-CARBOXYLATE SYNTHASE"/>
    <property type="match status" value="1"/>
</dbReference>
<dbReference type="InterPro" id="IPR000073">
    <property type="entry name" value="AB_hydrolase_1"/>
</dbReference>
<evidence type="ECO:0000256" key="3">
    <source>
        <dbReference type="ARBA" id="ARBA00022801"/>
    </source>
</evidence>
<name>A0A5N8VGM4_9ACTN</name>
<accession>A0A5N8VGM4</accession>
<feature type="domain" description="AB hydrolase-1" evidence="6">
    <location>
        <begin position="96"/>
        <end position="266"/>
    </location>
</feature>
<evidence type="ECO:0000256" key="1">
    <source>
        <dbReference type="ARBA" id="ARBA00010088"/>
    </source>
</evidence>
<dbReference type="Proteomes" id="UP000325849">
    <property type="component" value="Unassembled WGS sequence"/>
</dbReference>
<reference evidence="8 9" key="1">
    <citation type="submission" date="2019-07" db="EMBL/GenBank/DDBJ databases">
        <title>New species of Amycolatopsis and Streptomyces.</title>
        <authorList>
            <person name="Duangmal K."/>
            <person name="Teo W.F.A."/>
            <person name="Lipun K."/>
        </authorList>
    </citation>
    <scope>NUCLEOTIDE SEQUENCE [LARGE SCALE GENOMIC DNA]</scope>
    <source>
        <strain evidence="8 9">NBRC 109810</strain>
    </source>
</reference>
<evidence type="ECO:0000259" key="6">
    <source>
        <dbReference type="Pfam" id="PF00561"/>
    </source>
</evidence>
<gene>
    <name evidence="8" type="ORF">FNH09_18780</name>
</gene>
<feature type="region of interest" description="Disordered" evidence="4">
    <location>
        <begin position="507"/>
        <end position="565"/>
    </location>
</feature>
<dbReference type="InterPro" id="IPR051601">
    <property type="entry name" value="Serine_prot/Carboxylest_S33"/>
</dbReference>
<dbReference type="PANTHER" id="PTHR43248:SF29">
    <property type="entry name" value="TRIPEPTIDYL AMINOPEPTIDASE"/>
    <property type="match status" value="1"/>
</dbReference>
<comment type="similarity">
    <text evidence="1">Belongs to the peptidase S33 family.</text>
</comment>
<protein>
    <submittedName>
        <fullName evidence="8">Alpha/beta hydrolase</fullName>
    </submittedName>
</protein>
<dbReference type="InterPro" id="IPR013595">
    <property type="entry name" value="Pept_S33_TAP-like_C"/>
</dbReference>
<keyword evidence="9" id="KW-1185">Reference proteome</keyword>
<feature type="signal peptide" evidence="5">
    <location>
        <begin position="1"/>
        <end position="33"/>
    </location>
</feature>
<dbReference type="RefSeq" id="WP_152889403.1">
    <property type="nucleotide sequence ID" value="NZ_VJZD01000069.1"/>
</dbReference>
<sequence length="565" mass="60364">MRIPRSTAGRRRRTAPLAAAVLCLTAMTRPDLAAAAAPLPPAAAPVLDWRPCASGGPFDCATAKVPLDYREPTGRSIRLAVVRRKATGPGRRIGTLFLNPGGPGGPGTLQMPQWYEFFPKEVRERFDIVSWDPRGVGESTAVRCFDSDLATAVWQARVPAGFPVGARERAAWTAAYQDLGRRCQKRDPELLRHVSTTDTARDLDLLRRAVGETRLTYWGTSYGSFLGATYANLFPDRVRAMILDGNFDPRAWFGEGTGTGLATFQRLGADIGAAATLDRFLTLCGSATAANCAFSAGAPAATRDKFAQLSTRLAEHPVGAWTYAAAIDDLLTNLYVVHPAWSQAATRLEELWQGRAPEPSPPLFPQPAKMPYLGVEQAAAVLCSDSPNPRDPAAYQALAELGARRAGAAGQYWAWASEACAQWPGRAADSYTGPWNRPTAHPLLLVNNVYDPATPYRAAQAMAAQLADARLLTVQGYGHTVLLNPSTCAKNHESRYLVDGVLPPAGATCRPDRPPFATGTPKVDTDTPPPSADTPRDGTDTPPLSAVKPRGGMDTGGGALARVAD</sequence>
<evidence type="ECO:0000313" key="9">
    <source>
        <dbReference type="Proteomes" id="UP000325849"/>
    </source>
</evidence>
<evidence type="ECO:0000256" key="4">
    <source>
        <dbReference type="SAM" id="MobiDB-lite"/>
    </source>
</evidence>
<evidence type="ECO:0000259" key="7">
    <source>
        <dbReference type="Pfam" id="PF08386"/>
    </source>
</evidence>